<proteinExistence type="predicted"/>
<keyword evidence="3" id="KW-1185">Reference proteome</keyword>
<dbReference type="STRING" id="868131.MSWAN_1367"/>
<dbReference type="AlphaFoldDB" id="F6D715"/>
<name>F6D715_METPW</name>
<evidence type="ECO:0000313" key="2">
    <source>
        <dbReference type="EMBL" id="AEG18382.1"/>
    </source>
</evidence>
<dbReference type="eggNOG" id="arCOG02447">
    <property type="taxonomic scope" value="Archaea"/>
</dbReference>
<sequence length="335" mass="37925">MELLELNDYLAYMSKVTDLKEDIKKSLEFIKWKDRVKSDSTVFVKPNFTYPYYKEGITTSPDLIKAFLEILKDRADNVILGESDGGNHSFTADDAFEGHNMPEICKETGVELVNLSKLPSKKVEDNIQGKKVEVHLPELLLNDVDCFVSVPVLKVHVMTNVTLSMKNLWGCYPDTMRGLHHKNLSRKLTLITKALNPQIVLMDAKYALDGHGPMYGEPKKLDMIFSSNNPVAIDSLGASVMGIPIKTVEHILIAEKEGLGITDLEKIKMNDDWKKFEMQFSSNKTIIDSFSTLLFKSETMAKLVMDSPVTPLIYGVAKHFRNSDEREVVKELEKY</sequence>
<gene>
    <name evidence="2" type="ordered locus">MSWAN_1367</name>
</gene>
<evidence type="ECO:0000313" key="3">
    <source>
        <dbReference type="Proteomes" id="UP000009231"/>
    </source>
</evidence>
<reference evidence="2 3" key="1">
    <citation type="journal article" date="2014" name="Int. J. Syst. Evol. Microbiol.">
        <title>Methanobacterium paludis sp. nov. and a novel strain of Methanobacterium lacus isolated from northern peatlands.</title>
        <authorList>
            <person name="Cadillo-Quiroz H."/>
            <person name="Brauer S.L."/>
            <person name="Goodson N."/>
            <person name="Yavitt J.B."/>
            <person name="Zinder S.H."/>
        </authorList>
    </citation>
    <scope>NUCLEOTIDE SEQUENCE [LARGE SCALE GENOMIC DNA]</scope>
    <source>
        <strain evidence="3">DSM 25820 / JCM 18151 / SWAN1</strain>
    </source>
</reference>
<dbReference type="Proteomes" id="UP000009231">
    <property type="component" value="Chromosome"/>
</dbReference>
<dbReference type="HOGENOM" id="CLU_827983_0_0_2"/>
<feature type="domain" description="DUF362" evidence="1">
    <location>
        <begin position="42"/>
        <end position="238"/>
    </location>
</feature>
<dbReference type="InterPro" id="IPR007160">
    <property type="entry name" value="DUF362"/>
</dbReference>
<dbReference type="EMBL" id="CP002772">
    <property type="protein sequence ID" value="AEG18382.1"/>
    <property type="molecule type" value="Genomic_DNA"/>
</dbReference>
<accession>F6D715</accession>
<organism evidence="2 3">
    <name type="scientific">Methanobacterium paludis (strain DSM 25820 / JCM 18151 / SWAN1)</name>
    <dbReference type="NCBI Taxonomy" id="868131"/>
    <lineage>
        <taxon>Archaea</taxon>
        <taxon>Methanobacteriati</taxon>
        <taxon>Methanobacteriota</taxon>
        <taxon>Methanomada group</taxon>
        <taxon>Methanobacteria</taxon>
        <taxon>Methanobacteriales</taxon>
        <taxon>Methanobacteriaceae</taxon>
        <taxon>Methanobacterium</taxon>
    </lineage>
</organism>
<protein>
    <recommendedName>
        <fullName evidence="1">DUF362 domain-containing protein</fullName>
    </recommendedName>
</protein>
<dbReference type="Pfam" id="PF04015">
    <property type="entry name" value="DUF362"/>
    <property type="match status" value="1"/>
</dbReference>
<evidence type="ECO:0000259" key="1">
    <source>
        <dbReference type="Pfam" id="PF04015"/>
    </source>
</evidence>
<dbReference type="KEGG" id="mew:MSWAN_1367"/>